<keyword evidence="3" id="KW-1185">Reference proteome</keyword>
<comment type="caution">
    <text evidence="2">The sequence shown here is derived from an EMBL/GenBank/DDBJ whole genome shotgun (WGS) entry which is preliminary data.</text>
</comment>
<feature type="region of interest" description="Disordered" evidence="1">
    <location>
        <begin position="83"/>
        <end position="112"/>
    </location>
</feature>
<accession>A0A9Q0L491</accession>
<gene>
    <name evidence="2" type="ORF">NE237_032588</name>
</gene>
<evidence type="ECO:0000313" key="3">
    <source>
        <dbReference type="Proteomes" id="UP001141806"/>
    </source>
</evidence>
<sequence length="112" mass="12260">MILTMAQAITSAISAANLINNGRARATSPRVRPSSYCKPLPRALQPSRSWRPAASLCPQLSNSRYTQLVPWNADLRALGNNVAASTSHNPEDSQRVLVHERHGPYMNPAEDV</sequence>
<evidence type="ECO:0000256" key="1">
    <source>
        <dbReference type="SAM" id="MobiDB-lite"/>
    </source>
</evidence>
<protein>
    <submittedName>
        <fullName evidence="2">Uncharacterized protein</fullName>
    </submittedName>
</protein>
<dbReference type="EMBL" id="JAMYWD010000001">
    <property type="protein sequence ID" value="KAJ4981751.1"/>
    <property type="molecule type" value="Genomic_DNA"/>
</dbReference>
<dbReference type="AlphaFoldDB" id="A0A9Q0L491"/>
<evidence type="ECO:0000313" key="2">
    <source>
        <dbReference type="EMBL" id="KAJ4981751.1"/>
    </source>
</evidence>
<organism evidence="2 3">
    <name type="scientific">Protea cynaroides</name>
    <dbReference type="NCBI Taxonomy" id="273540"/>
    <lineage>
        <taxon>Eukaryota</taxon>
        <taxon>Viridiplantae</taxon>
        <taxon>Streptophyta</taxon>
        <taxon>Embryophyta</taxon>
        <taxon>Tracheophyta</taxon>
        <taxon>Spermatophyta</taxon>
        <taxon>Magnoliopsida</taxon>
        <taxon>Proteales</taxon>
        <taxon>Proteaceae</taxon>
        <taxon>Protea</taxon>
    </lineage>
</organism>
<name>A0A9Q0L491_9MAGN</name>
<reference evidence="2" key="1">
    <citation type="journal article" date="2023" name="Plant J.">
        <title>The genome of the king protea, Protea cynaroides.</title>
        <authorList>
            <person name="Chang J."/>
            <person name="Duong T.A."/>
            <person name="Schoeman C."/>
            <person name="Ma X."/>
            <person name="Roodt D."/>
            <person name="Barker N."/>
            <person name="Li Z."/>
            <person name="Van de Peer Y."/>
            <person name="Mizrachi E."/>
        </authorList>
    </citation>
    <scope>NUCLEOTIDE SEQUENCE</scope>
    <source>
        <tissue evidence="2">Young leaves</tissue>
    </source>
</reference>
<feature type="compositionally biased region" description="Basic and acidic residues" evidence="1">
    <location>
        <begin position="89"/>
        <end position="103"/>
    </location>
</feature>
<proteinExistence type="predicted"/>
<dbReference type="Proteomes" id="UP001141806">
    <property type="component" value="Unassembled WGS sequence"/>
</dbReference>